<evidence type="ECO:0000313" key="3">
    <source>
        <dbReference type="EMBL" id="MDC0712268.1"/>
    </source>
</evidence>
<proteinExistence type="predicted"/>
<organism evidence="3 4">
    <name type="scientific">Stigmatella ashevillensis</name>
    <dbReference type="NCBI Taxonomy" id="2995309"/>
    <lineage>
        <taxon>Bacteria</taxon>
        <taxon>Pseudomonadati</taxon>
        <taxon>Myxococcota</taxon>
        <taxon>Myxococcia</taxon>
        <taxon>Myxococcales</taxon>
        <taxon>Cystobacterineae</taxon>
        <taxon>Archangiaceae</taxon>
        <taxon>Stigmatella</taxon>
    </lineage>
</organism>
<accession>A0ABT5DF89</accession>
<sequence>MRLLGLWACLLLLPSLGHAKAPSLAAQRWWSHVEALASDGMEGRETGSAGYVRAAEYVAAKLAEAGVQPGAGTGFLQEVPLTSRRLVREKSRLVLVREGKEEPLVLGQDLILSPASSRAGPVEAGLVFVGYGLTIPEAGHDDLAGLELRGKVLVVLTGGTPPGVSSNLAAHYKSREEIARAYDRAGAVGVLMVKNPRTQEVPWERAVGSMLHPAMLLAKPASQEDRELPLLGTLNPLSADKVFAGSGHTFEELVALADAGKPMPHFALPASVRGHLELEQSQLQSFNVVGRLPGSDPKLAEECVVLTAHLDHVGFGQPVNGDSLYNGAMDNATGVAALLEVARSFQEGKGRKPRRTLLFVAVTGEEKGLLGSRWFAEHPPEGTGRMVANVNTDMFLPLTPLKRLIAYGMEESSLASPVKASAAHLGIEVLPDPNPDANLFVRSDQYSFIRQGVPALSLKFGYRKGSAEEAVFKEWRMKRYHAPADDLSQPMDREAAVRFVKLLADLSQRIADGPARPRWNADSFFRRFESSPASAGPPPSP</sequence>
<name>A0ABT5DF89_9BACT</name>
<keyword evidence="4" id="KW-1185">Reference proteome</keyword>
<dbReference type="Proteomes" id="UP001221838">
    <property type="component" value="Unassembled WGS sequence"/>
</dbReference>
<dbReference type="Gene3D" id="3.50.30.30">
    <property type="match status" value="1"/>
</dbReference>
<dbReference type="Pfam" id="PF04389">
    <property type="entry name" value="Peptidase_M28"/>
    <property type="match status" value="1"/>
</dbReference>
<dbReference type="PANTHER" id="PTHR12147">
    <property type="entry name" value="METALLOPEPTIDASE M28 FAMILY MEMBER"/>
    <property type="match status" value="1"/>
</dbReference>
<evidence type="ECO:0000256" key="1">
    <source>
        <dbReference type="SAM" id="SignalP"/>
    </source>
</evidence>
<dbReference type="InterPro" id="IPR045175">
    <property type="entry name" value="M28_fam"/>
</dbReference>
<feature type="chain" id="PRO_5045764535" evidence="1">
    <location>
        <begin position="20"/>
        <end position="541"/>
    </location>
</feature>
<evidence type="ECO:0000313" key="4">
    <source>
        <dbReference type="Proteomes" id="UP001221838"/>
    </source>
</evidence>
<gene>
    <name evidence="3" type="ORF">POL68_27625</name>
</gene>
<dbReference type="SUPFAM" id="SSF52025">
    <property type="entry name" value="PA domain"/>
    <property type="match status" value="1"/>
</dbReference>
<protein>
    <submittedName>
        <fullName evidence="3">M28 family metallopeptidase</fullName>
    </submittedName>
</protein>
<dbReference type="InterPro" id="IPR046450">
    <property type="entry name" value="PA_dom_sf"/>
</dbReference>
<dbReference type="InterPro" id="IPR007484">
    <property type="entry name" value="Peptidase_M28"/>
</dbReference>
<dbReference type="CDD" id="cd04820">
    <property type="entry name" value="PA_M28_1_1"/>
    <property type="match status" value="1"/>
</dbReference>
<evidence type="ECO:0000259" key="2">
    <source>
        <dbReference type="Pfam" id="PF04389"/>
    </source>
</evidence>
<keyword evidence="1" id="KW-0732">Signal</keyword>
<feature type="signal peptide" evidence="1">
    <location>
        <begin position="1"/>
        <end position="19"/>
    </location>
</feature>
<feature type="domain" description="Peptidase M28" evidence="2">
    <location>
        <begin position="287"/>
        <end position="504"/>
    </location>
</feature>
<dbReference type="SUPFAM" id="SSF53187">
    <property type="entry name" value="Zn-dependent exopeptidases"/>
    <property type="match status" value="1"/>
</dbReference>
<reference evidence="3 4" key="1">
    <citation type="submission" date="2022-11" db="EMBL/GenBank/DDBJ databases">
        <title>Minimal conservation of predation-associated metabolite biosynthetic gene clusters underscores biosynthetic potential of Myxococcota including descriptions for ten novel species: Archangium lansinium sp. nov., Myxococcus landrumus sp. nov., Nannocystis bai.</title>
        <authorList>
            <person name="Ahearne A."/>
            <person name="Stevens C."/>
            <person name="Dowd S."/>
        </authorList>
    </citation>
    <scope>NUCLEOTIDE SEQUENCE [LARGE SCALE GENOMIC DNA]</scope>
    <source>
        <strain evidence="3 4">NCWAL01</strain>
    </source>
</reference>
<dbReference type="PANTHER" id="PTHR12147:SF26">
    <property type="entry name" value="PEPTIDASE M28 DOMAIN-CONTAINING PROTEIN"/>
    <property type="match status" value="1"/>
</dbReference>
<dbReference type="EMBL" id="JAQNDM010000002">
    <property type="protein sequence ID" value="MDC0712268.1"/>
    <property type="molecule type" value="Genomic_DNA"/>
</dbReference>
<dbReference type="Gene3D" id="3.40.630.10">
    <property type="entry name" value="Zn peptidases"/>
    <property type="match status" value="1"/>
</dbReference>
<comment type="caution">
    <text evidence="3">The sequence shown here is derived from an EMBL/GenBank/DDBJ whole genome shotgun (WGS) entry which is preliminary data.</text>
</comment>
<dbReference type="RefSeq" id="WP_272142344.1">
    <property type="nucleotide sequence ID" value="NZ_JAQNDM010000002.1"/>
</dbReference>